<dbReference type="NCBIfam" id="TIGR00536">
    <property type="entry name" value="hemK_fam"/>
    <property type="match status" value="1"/>
</dbReference>
<keyword evidence="2 6" id="KW-0808">Transferase</keyword>
<dbReference type="Gene3D" id="3.40.50.150">
    <property type="entry name" value="Vaccinia Virus protein VP39"/>
    <property type="match status" value="1"/>
</dbReference>
<dbReference type="InterPro" id="IPR029063">
    <property type="entry name" value="SAM-dependent_MTases_sf"/>
</dbReference>
<dbReference type="PROSITE" id="PS00092">
    <property type="entry name" value="N6_MTASE"/>
    <property type="match status" value="1"/>
</dbReference>
<dbReference type="SUPFAM" id="SSF53335">
    <property type="entry name" value="S-adenosyl-L-methionine-dependent methyltransferases"/>
    <property type="match status" value="1"/>
</dbReference>
<dbReference type="InterPro" id="IPR004556">
    <property type="entry name" value="HemK-like"/>
</dbReference>
<name>A0A5P2G5I0_9BACT</name>
<dbReference type="OrthoDB" id="9800643at2"/>
<dbReference type="Proteomes" id="UP000292424">
    <property type="component" value="Chromosome"/>
</dbReference>
<keyword evidence="3" id="KW-0949">S-adenosyl-L-methionine</keyword>
<dbReference type="InterPro" id="IPR040758">
    <property type="entry name" value="PrmC_N"/>
</dbReference>
<dbReference type="CDD" id="cd02440">
    <property type="entry name" value="AdoMet_MTases"/>
    <property type="match status" value="1"/>
</dbReference>
<evidence type="ECO:0000256" key="2">
    <source>
        <dbReference type="ARBA" id="ARBA00022679"/>
    </source>
</evidence>
<keyword evidence="1 6" id="KW-0489">Methyltransferase</keyword>
<evidence type="ECO:0000256" key="3">
    <source>
        <dbReference type="ARBA" id="ARBA00022691"/>
    </source>
</evidence>
<dbReference type="EC" id="2.1.1.297" evidence="6"/>
<dbReference type="GO" id="GO:0003676">
    <property type="term" value="F:nucleic acid binding"/>
    <property type="evidence" value="ECO:0007669"/>
    <property type="project" value="InterPro"/>
</dbReference>
<gene>
    <name evidence="6" type="primary">prmC</name>
    <name evidence="6" type="ORF">E0W69_019720</name>
</gene>
<proteinExistence type="predicted"/>
<dbReference type="AlphaFoldDB" id="A0A5P2G5I0"/>
<sequence length="286" mass="33493">MTFQEVQARFIQDLEVIYDRRESEQITQLVLEKLTGWDRIKFSLFKNDVLSDRQMTILDKWRQELLYNRPVQYVIGEAWFVHYPFYVNENVLIPRPETEELVDWVYNDFKEQQVSILDIGTGSGCIAISLKKLLPKDHVFGLDISDKALNVAMKNAINLDADVQFLQRNILEFNVLENEKWDIIVSNPPYIRPSEQLEMRGNVLDFEPHLALFIEENDPLLFYRKIAALGTKHLYKNGTLYFEINEIFGQDVVSLLQDLGYTNVELKKDLQGKDRMTKAVWIGIVN</sequence>
<dbReference type="EMBL" id="CP044016">
    <property type="protein sequence ID" value="QES90785.1"/>
    <property type="molecule type" value="Genomic_DNA"/>
</dbReference>
<dbReference type="GO" id="GO:0102559">
    <property type="term" value="F:peptide chain release factor N(5)-glutamine methyltransferase activity"/>
    <property type="evidence" value="ECO:0007669"/>
    <property type="project" value="UniProtKB-EC"/>
</dbReference>
<dbReference type="PANTHER" id="PTHR18895">
    <property type="entry name" value="HEMK METHYLTRANSFERASE"/>
    <property type="match status" value="1"/>
</dbReference>
<dbReference type="InterPro" id="IPR025714">
    <property type="entry name" value="Methyltranfer_dom"/>
</dbReference>
<reference evidence="6 7" key="1">
    <citation type="submission" date="2019-09" db="EMBL/GenBank/DDBJ databases">
        <title>Complete genome sequence of Arachidicoccus sp. B3-10 isolated from apple orchard soil.</title>
        <authorList>
            <person name="Kim H.S."/>
            <person name="Han K.-I."/>
            <person name="Suh M.K."/>
            <person name="Lee K.C."/>
            <person name="Eom M.K."/>
            <person name="Kim J.-S."/>
            <person name="Kang S.W."/>
            <person name="Sin Y."/>
            <person name="Lee J.-S."/>
        </authorList>
    </citation>
    <scope>NUCLEOTIDE SEQUENCE [LARGE SCALE GENOMIC DNA]</scope>
    <source>
        <strain evidence="6 7">B3-10</strain>
    </source>
</reference>
<evidence type="ECO:0000256" key="1">
    <source>
        <dbReference type="ARBA" id="ARBA00022603"/>
    </source>
</evidence>
<dbReference type="PANTHER" id="PTHR18895:SF74">
    <property type="entry name" value="MTRF1L RELEASE FACTOR GLUTAMINE METHYLTRANSFERASE"/>
    <property type="match status" value="1"/>
</dbReference>
<organism evidence="6 7">
    <name type="scientific">Rhizosphaericola mali</name>
    <dbReference type="NCBI Taxonomy" id="2545455"/>
    <lineage>
        <taxon>Bacteria</taxon>
        <taxon>Pseudomonadati</taxon>
        <taxon>Bacteroidota</taxon>
        <taxon>Chitinophagia</taxon>
        <taxon>Chitinophagales</taxon>
        <taxon>Chitinophagaceae</taxon>
        <taxon>Rhizosphaericola</taxon>
    </lineage>
</organism>
<feature type="domain" description="Methyltransferase" evidence="4">
    <location>
        <begin position="112"/>
        <end position="202"/>
    </location>
</feature>
<dbReference type="Pfam" id="PF13847">
    <property type="entry name" value="Methyltransf_31"/>
    <property type="match status" value="1"/>
</dbReference>
<accession>A0A5P2G5I0</accession>
<dbReference type="InterPro" id="IPR019874">
    <property type="entry name" value="RF_methyltr_PrmC"/>
</dbReference>
<dbReference type="InterPro" id="IPR002052">
    <property type="entry name" value="DNA_methylase_N6_adenine_CS"/>
</dbReference>
<protein>
    <submittedName>
        <fullName evidence="6">Peptide chain release factor N(5)-glutamine methyltransferase</fullName>
        <ecNumber evidence="6">2.1.1.297</ecNumber>
    </submittedName>
</protein>
<feature type="domain" description="Release factor glutamine methyltransferase N-terminal" evidence="5">
    <location>
        <begin position="21"/>
        <end position="76"/>
    </location>
</feature>
<dbReference type="KEGG" id="arac:E0W69_019720"/>
<dbReference type="GO" id="GO:0032259">
    <property type="term" value="P:methylation"/>
    <property type="evidence" value="ECO:0007669"/>
    <property type="project" value="UniProtKB-KW"/>
</dbReference>
<dbReference type="InterPro" id="IPR050320">
    <property type="entry name" value="N5-glutamine_MTase"/>
</dbReference>
<dbReference type="NCBIfam" id="TIGR03534">
    <property type="entry name" value="RF_mod_PrmC"/>
    <property type="match status" value="1"/>
</dbReference>
<evidence type="ECO:0000313" key="6">
    <source>
        <dbReference type="EMBL" id="QES90785.1"/>
    </source>
</evidence>
<evidence type="ECO:0000259" key="5">
    <source>
        <dbReference type="Pfam" id="PF17827"/>
    </source>
</evidence>
<dbReference type="Gene3D" id="1.10.8.10">
    <property type="entry name" value="DNA helicase RuvA subunit, C-terminal domain"/>
    <property type="match status" value="1"/>
</dbReference>
<keyword evidence="7" id="KW-1185">Reference proteome</keyword>
<evidence type="ECO:0000313" key="7">
    <source>
        <dbReference type="Proteomes" id="UP000292424"/>
    </source>
</evidence>
<dbReference type="Pfam" id="PF17827">
    <property type="entry name" value="PrmC_N"/>
    <property type="match status" value="1"/>
</dbReference>
<dbReference type="RefSeq" id="WP_131331769.1">
    <property type="nucleotide sequence ID" value="NZ_CP044016.1"/>
</dbReference>
<evidence type="ECO:0000259" key="4">
    <source>
        <dbReference type="Pfam" id="PF13847"/>
    </source>
</evidence>